<keyword evidence="1" id="KW-0812">Transmembrane</keyword>
<evidence type="ECO:0000313" key="3">
    <source>
        <dbReference type="Proteomes" id="UP000735302"/>
    </source>
</evidence>
<proteinExistence type="predicted"/>
<sequence length="115" mass="12841">MKRFPQTEHQPDSVMIASSQDIKQNMGGSFVFFAFCLPLSTGFGLVLVKPVHNEMISDCQALRQPRELVARGEARTRDRRISADLRAGSLTIDTNAFSLLELKFSSLLSPLAERE</sequence>
<keyword evidence="1" id="KW-0472">Membrane</keyword>
<reference evidence="2 3" key="1">
    <citation type="journal article" date="2021" name="Elife">
        <title>Chloroplast acquisition without the gene transfer in kleptoplastic sea slugs, Plakobranchus ocellatus.</title>
        <authorList>
            <person name="Maeda T."/>
            <person name="Takahashi S."/>
            <person name="Yoshida T."/>
            <person name="Shimamura S."/>
            <person name="Takaki Y."/>
            <person name="Nagai Y."/>
            <person name="Toyoda A."/>
            <person name="Suzuki Y."/>
            <person name="Arimoto A."/>
            <person name="Ishii H."/>
            <person name="Satoh N."/>
            <person name="Nishiyama T."/>
            <person name="Hasebe M."/>
            <person name="Maruyama T."/>
            <person name="Minagawa J."/>
            <person name="Obokata J."/>
            <person name="Shigenobu S."/>
        </authorList>
    </citation>
    <scope>NUCLEOTIDE SEQUENCE [LARGE SCALE GENOMIC DNA]</scope>
</reference>
<name>A0AAV4BHL4_9GAST</name>
<dbReference type="AlphaFoldDB" id="A0AAV4BHL4"/>
<feature type="transmembrane region" description="Helical" evidence="1">
    <location>
        <begin position="30"/>
        <end position="48"/>
    </location>
</feature>
<dbReference type="Proteomes" id="UP000735302">
    <property type="component" value="Unassembled WGS sequence"/>
</dbReference>
<keyword evidence="1" id="KW-1133">Transmembrane helix</keyword>
<organism evidence="2 3">
    <name type="scientific">Plakobranchus ocellatus</name>
    <dbReference type="NCBI Taxonomy" id="259542"/>
    <lineage>
        <taxon>Eukaryota</taxon>
        <taxon>Metazoa</taxon>
        <taxon>Spiralia</taxon>
        <taxon>Lophotrochozoa</taxon>
        <taxon>Mollusca</taxon>
        <taxon>Gastropoda</taxon>
        <taxon>Heterobranchia</taxon>
        <taxon>Euthyneura</taxon>
        <taxon>Panpulmonata</taxon>
        <taxon>Sacoglossa</taxon>
        <taxon>Placobranchoidea</taxon>
        <taxon>Plakobranchidae</taxon>
        <taxon>Plakobranchus</taxon>
    </lineage>
</organism>
<evidence type="ECO:0000313" key="2">
    <source>
        <dbReference type="EMBL" id="GFO18995.1"/>
    </source>
</evidence>
<protein>
    <submittedName>
        <fullName evidence="2">Uncharacterized protein</fullName>
    </submittedName>
</protein>
<dbReference type="EMBL" id="BLXT01004995">
    <property type="protein sequence ID" value="GFO18995.1"/>
    <property type="molecule type" value="Genomic_DNA"/>
</dbReference>
<keyword evidence="3" id="KW-1185">Reference proteome</keyword>
<evidence type="ECO:0000256" key="1">
    <source>
        <dbReference type="SAM" id="Phobius"/>
    </source>
</evidence>
<accession>A0AAV4BHL4</accession>
<gene>
    <name evidence="2" type="ORF">PoB_004550000</name>
</gene>
<comment type="caution">
    <text evidence="2">The sequence shown here is derived from an EMBL/GenBank/DDBJ whole genome shotgun (WGS) entry which is preliminary data.</text>
</comment>